<gene>
    <name evidence="2" type="ORF">NQ315_016474</name>
</gene>
<dbReference type="AlphaFoldDB" id="A0AAV8VYB8"/>
<evidence type="ECO:0000313" key="3">
    <source>
        <dbReference type="Proteomes" id="UP001159042"/>
    </source>
</evidence>
<sequence>MKYISGVLLLSVKIIFVVAVYDDETSLECTGKTYRNVTLTAYYPDFSDEDHEKGYLDKKGSKLRNLQDYIDNRAEFVTLSMDSGLGLPYGAPVCIPELNRHFGHKIKLQVRDSSFDMFEAGYTRADICVRSEVDSLDYNVNRQVTLVFT</sequence>
<proteinExistence type="predicted"/>
<accession>A0AAV8VYB8</accession>
<keyword evidence="1" id="KW-0732">Signal</keyword>
<reference evidence="2 3" key="1">
    <citation type="journal article" date="2023" name="Insect Mol. Biol.">
        <title>Genome sequencing provides insights into the evolution of gene families encoding plant cell wall-degrading enzymes in longhorned beetles.</title>
        <authorList>
            <person name="Shin N.R."/>
            <person name="Okamura Y."/>
            <person name="Kirsch R."/>
            <person name="Pauchet Y."/>
        </authorList>
    </citation>
    <scope>NUCLEOTIDE SEQUENCE [LARGE SCALE GENOMIC DNA]</scope>
    <source>
        <strain evidence="2">EAD_L_NR</strain>
    </source>
</reference>
<feature type="signal peptide" evidence="1">
    <location>
        <begin position="1"/>
        <end position="19"/>
    </location>
</feature>
<dbReference type="Proteomes" id="UP001159042">
    <property type="component" value="Unassembled WGS sequence"/>
</dbReference>
<organism evidence="2 3">
    <name type="scientific">Exocentrus adspersus</name>
    <dbReference type="NCBI Taxonomy" id="1586481"/>
    <lineage>
        <taxon>Eukaryota</taxon>
        <taxon>Metazoa</taxon>
        <taxon>Ecdysozoa</taxon>
        <taxon>Arthropoda</taxon>
        <taxon>Hexapoda</taxon>
        <taxon>Insecta</taxon>
        <taxon>Pterygota</taxon>
        <taxon>Neoptera</taxon>
        <taxon>Endopterygota</taxon>
        <taxon>Coleoptera</taxon>
        <taxon>Polyphaga</taxon>
        <taxon>Cucujiformia</taxon>
        <taxon>Chrysomeloidea</taxon>
        <taxon>Cerambycidae</taxon>
        <taxon>Lamiinae</taxon>
        <taxon>Acanthocinini</taxon>
        <taxon>Exocentrus</taxon>
    </lineage>
</organism>
<dbReference type="EMBL" id="JANEYG010000018">
    <property type="protein sequence ID" value="KAJ8919381.1"/>
    <property type="molecule type" value="Genomic_DNA"/>
</dbReference>
<evidence type="ECO:0000313" key="2">
    <source>
        <dbReference type="EMBL" id="KAJ8919381.1"/>
    </source>
</evidence>
<keyword evidence="3" id="KW-1185">Reference proteome</keyword>
<comment type="caution">
    <text evidence="2">The sequence shown here is derived from an EMBL/GenBank/DDBJ whole genome shotgun (WGS) entry which is preliminary data.</text>
</comment>
<evidence type="ECO:0000256" key="1">
    <source>
        <dbReference type="SAM" id="SignalP"/>
    </source>
</evidence>
<name>A0AAV8VYB8_9CUCU</name>
<feature type="chain" id="PRO_5043664519" evidence="1">
    <location>
        <begin position="20"/>
        <end position="149"/>
    </location>
</feature>
<protein>
    <submittedName>
        <fullName evidence="2">Uncharacterized protein</fullName>
    </submittedName>
</protein>